<evidence type="ECO:0000313" key="2">
    <source>
        <dbReference type="Proteomes" id="UP001515500"/>
    </source>
</evidence>
<dbReference type="PANTHER" id="PTHR11439">
    <property type="entry name" value="GAG-POL-RELATED RETROTRANSPOSON"/>
    <property type="match status" value="1"/>
</dbReference>
<sequence length="419" mass="46852">MHTVRTLVVVAAVRGWSLHQLDVKNAFLHGDLKEEVYMTPPPGLRVPPGSVCRLRRALYGLKQAPRAWFERFSTVVEAAGFTPSIHDPAVFIHSSSRGQTILLLYVDDMIITGDDSAHITFVKQKLCETFLMTDLGPLRYFLGIEITSHPDGYRLSQQRYTHDLLARSGLTDTRIVATPMELHLQLRASDGILLSNPSRYRHLVGSLVYLAVTHPNISHAIHILSQFVAAPTSVHYVHLIRVLRYLRGTVSRGLFYSRQSTLQLQAYSDATWASSPDDRVSVTGYCIFLGSSLVVWKTKKQPTVAKSSAEAEVRALASTIQEVLWLRSILQDFGVPITSPIPIHCDSTGALQIAANPVKHELTKHIGVDAHFTRCHVRAQTVSLHYLPTEVQVADFFTKAQTCDQHLFMLSKLKTYDLP</sequence>
<name>A0AB40CAC5_DIOCR</name>
<dbReference type="Pfam" id="PF07727">
    <property type="entry name" value="RVT_2"/>
    <property type="match status" value="1"/>
</dbReference>
<reference evidence="3" key="1">
    <citation type="submission" date="2025-08" db="UniProtKB">
        <authorList>
            <consortium name="RefSeq"/>
        </authorList>
    </citation>
    <scope>IDENTIFICATION</scope>
</reference>
<dbReference type="PANTHER" id="PTHR11439:SF461">
    <property type="entry name" value="OS10G0432200 PROTEIN"/>
    <property type="match status" value="1"/>
</dbReference>
<dbReference type="GeneID" id="120273154"/>
<accession>A0AB40CAC5</accession>
<dbReference type="AlphaFoldDB" id="A0AB40CAC5"/>
<gene>
    <name evidence="3" type="primary">LOC120273154</name>
</gene>
<dbReference type="InterPro" id="IPR043502">
    <property type="entry name" value="DNA/RNA_pol_sf"/>
</dbReference>
<dbReference type="CDD" id="cd09272">
    <property type="entry name" value="RNase_HI_RT_Ty1"/>
    <property type="match status" value="1"/>
</dbReference>
<proteinExistence type="predicted"/>
<evidence type="ECO:0000313" key="3">
    <source>
        <dbReference type="RefSeq" id="XP_039135732.1"/>
    </source>
</evidence>
<dbReference type="Proteomes" id="UP001515500">
    <property type="component" value="Chromosome 12"/>
</dbReference>
<dbReference type="SUPFAM" id="SSF56672">
    <property type="entry name" value="DNA/RNA polymerases"/>
    <property type="match status" value="1"/>
</dbReference>
<evidence type="ECO:0000259" key="1">
    <source>
        <dbReference type="Pfam" id="PF07727"/>
    </source>
</evidence>
<keyword evidence="2" id="KW-1185">Reference proteome</keyword>
<dbReference type="RefSeq" id="XP_039135732.1">
    <property type="nucleotide sequence ID" value="XM_039279798.1"/>
</dbReference>
<protein>
    <submittedName>
        <fullName evidence="3">Uncharacterized mitochondrial protein AtMg00810-like</fullName>
    </submittedName>
</protein>
<feature type="domain" description="Reverse transcriptase Ty1/copia-type" evidence="1">
    <location>
        <begin position="2"/>
        <end position="181"/>
    </location>
</feature>
<dbReference type="InterPro" id="IPR013103">
    <property type="entry name" value="RVT_2"/>
</dbReference>
<organism evidence="2 3">
    <name type="scientific">Dioscorea cayennensis subsp. rotundata</name>
    <name type="common">White Guinea yam</name>
    <name type="synonym">Dioscorea rotundata</name>
    <dbReference type="NCBI Taxonomy" id="55577"/>
    <lineage>
        <taxon>Eukaryota</taxon>
        <taxon>Viridiplantae</taxon>
        <taxon>Streptophyta</taxon>
        <taxon>Embryophyta</taxon>
        <taxon>Tracheophyta</taxon>
        <taxon>Spermatophyta</taxon>
        <taxon>Magnoliopsida</taxon>
        <taxon>Liliopsida</taxon>
        <taxon>Dioscoreales</taxon>
        <taxon>Dioscoreaceae</taxon>
        <taxon>Dioscorea</taxon>
    </lineage>
</organism>